<sequence>MSGELIAESNYTWQWVQVAYEHRVETHVDCTLQKSVAGHPPHNASSPVHAEKLSETFKQMLYCFQHHYYSW</sequence>
<comment type="caution">
    <text evidence="1">The sequence shown here is derived from an EMBL/GenBank/DDBJ whole genome shotgun (WGS) entry which is preliminary data.</text>
</comment>
<evidence type="ECO:0000313" key="2">
    <source>
        <dbReference type="Proteomes" id="UP000050525"/>
    </source>
</evidence>
<dbReference type="AlphaFoldDB" id="A0A151P591"/>
<protein>
    <submittedName>
        <fullName evidence="1">Uncharacterized protein</fullName>
    </submittedName>
</protein>
<gene>
    <name evidence="1" type="ORF">Y1Q_0005947</name>
</gene>
<reference evidence="1 2" key="1">
    <citation type="journal article" date="2012" name="Genome Biol.">
        <title>Sequencing three crocodilian genomes to illuminate the evolution of archosaurs and amniotes.</title>
        <authorList>
            <person name="St John J.A."/>
            <person name="Braun E.L."/>
            <person name="Isberg S.R."/>
            <person name="Miles L.G."/>
            <person name="Chong A.Y."/>
            <person name="Gongora J."/>
            <person name="Dalzell P."/>
            <person name="Moran C."/>
            <person name="Bed'hom B."/>
            <person name="Abzhanov A."/>
            <person name="Burgess S.C."/>
            <person name="Cooksey A.M."/>
            <person name="Castoe T.A."/>
            <person name="Crawford N.G."/>
            <person name="Densmore L.D."/>
            <person name="Drew J.C."/>
            <person name="Edwards S.V."/>
            <person name="Faircloth B.C."/>
            <person name="Fujita M.K."/>
            <person name="Greenwold M.J."/>
            <person name="Hoffmann F.G."/>
            <person name="Howard J.M."/>
            <person name="Iguchi T."/>
            <person name="Janes D.E."/>
            <person name="Khan S.Y."/>
            <person name="Kohno S."/>
            <person name="de Koning A.J."/>
            <person name="Lance S.L."/>
            <person name="McCarthy F.M."/>
            <person name="McCormack J.E."/>
            <person name="Merchant M.E."/>
            <person name="Peterson D.G."/>
            <person name="Pollock D.D."/>
            <person name="Pourmand N."/>
            <person name="Raney B.J."/>
            <person name="Roessler K.A."/>
            <person name="Sanford J.R."/>
            <person name="Sawyer R.H."/>
            <person name="Schmidt C.J."/>
            <person name="Triplett E.W."/>
            <person name="Tuberville T.D."/>
            <person name="Venegas-Anaya M."/>
            <person name="Howard J.T."/>
            <person name="Jarvis E.D."/>
            <person name="Guillette L.J.Jr."/>
            <person name="Glenn T.C."/>
            <person name="Green R.E."/>
            <person name="Ray D.A."/>
        </authorList>
    </citation>
    <scope>NUCLEOTIDE SEQUENCE [LARGE SCALE GENOMIC DNA]</scope>
    <source>
        <strain evidence="1">KSC_2009_1</strain>
    </source>
</reference>
<accession>A0A151P591</accession>
<dbReference type="EMBL" id="AKHW03000865">
    <property type="protein sequence ID" value="KYO44173.1"/>
    <property type="molecule type" value="Genomic_DNA"/>
</dbReference>
<organism evidence="1 2">
    <name type="scientific">Alligator mississippiensis</name>
    <name type="common">American alligator</name>
    <dbReference type="NCBI Taxonomy" id="8496"/>
    <lineage>
        <taxon>Eukaryota</taxon>
        <taxon>Metazoa</taxon>
        <taxon>Chordata</taxon>
        <taxon>Craniata</taxon>
        <taxon>Vertebrata</taxon>
        <taxon>Euteleostomi</taxon>
        <taxon>Archelosauria</taxon>
        <taxon>Archosauria</taxon>
        <taxon>Crocodylia</taxon>
        <taxon>Alligatoridae</taxon>
        <taxon>Alligatorinae</taxon>
        <taxon>Alligator</taxon>
    </lineage>
</organism>
<keyword evidence="2" id="KW-1185">Reference proteome</keyword>
<proteinExistence type="predicted"/>
<name>A0A151P591_ALLMI</name>
<dbReference type="Proteomes" id="UP000050525">
    <property type="component" value="Unassembled WGS sequence"/>
</dbReference>
<evidence type="ECO:0000313" key="1">
    <source>
        <dbReference type="EMBL" id="KYO44173.1"/>
    </source>
</evidence>